<dbReference type="Proteomes" id="UP000254866">
    <property type="component" value="Unassembled WGS sequence"/>
</dbReference>
<dbReference type="AlphaFoldDB" id="A0A370U1Q6"/>
<gene>
    <name evidence="1" type="ORF">BP5553_01674</name>
</gene>
<dbReference type="InterPro" id="IPR007497">
    <property type="entry name" value="SIMPL/DUF541"/>
</dbReference>
<dbReference type="Gene3D" id="3.30.110.170">
    <property type="entry name" value="Protein of unknown function (DUF541), domain 1"/>
    <property type="match status" value="1"/>
</dbReference>
<evidence type="ECO:0000313" key="1">
    <source>
        <dbReference type="EMBL" id="RDL41695.1"/>
    </source>
</evidence>
<evidence type="ECO:0008006" key="3">
    <source>
        <dbReference type="Google" id="ProtNLM"/>
    </source>
</evidence>
<dbReference type="GeneID" id="43594523"/>
<organism evidence="1 2">
    <name type="scientific">Venustampulla echinocandica</name>
    <dbReference type="NCBI Taxonomy" id="2656787"/>
    <lineage>
        <taxon>Eukaryota</taxon>
        <taxon>Fungi</taxon>
        <taxon>Dikarya</taxon>
        <taxon>Ascomycota</taxon>
        <taxon>Pezizomycotina</taxon>
        <taxon>Leotiomycetes</taxon>
        <taxon>Helotiales</taxon>
        <taxon>Pleuroascaceae</taxon>
        <taxon>Venustampulla</taxon>
    </lineage>
</organism>
<reference evidence="1 2" key="1">
    <citation type="journal article" date="2018" name="IMA Fungus">
        <title>IMA Genome-F 9: Draft genome sequence of Annulohypoxylon stygium, Aspergillus mulundensis, Berkeleyomyces basicola (syn. Thielaviopsis basicola), Ceratocystis smalleyi, two Cercospora beticola strains, Coleophoma cylindrospora, Fusarium fracticaudum, Phialophora cf. hyalina, and Morchella septimelata.</title>
        <authorList>
            <person name="Wingfield B.D."/>
            <person name="Bills G.F."/>
            <person name="Dong Y."/>
            <person name="Huang W."/>
            <person name="Nel W.J."/>
            <person name="Swalarsk-Parry B.S."/>
            <person name="Vaghefi N."/>
            <person name="Wilken P.M."/>
            <person name="An Z."/>
            <person name="de Beer Z.W."/>
            <person name="De Vos L."/>
            <person name="Chen L."/>
            <person name="Duong T.A."/>
            <person name="Gao Y."/>
            <person name="Hammerbacher A."/>
            <person name="Kikkert J.R."/>
            <person name="Li Y."/>
            <person name="Li H."/>
            <person name="Li K."/>
            <person name="Li Q."/>
            <person name="Liu X."/>
            <person name="Ma X."/>
            <person name="Naidoo K."/>
            <person name="Pethybridge S.J."/>
            <person name="Sun J."/>
            <person name="Steenkamp E.T."/>
            <person name="van der Nest M.A."/>
            <person name="van Wyk S."/>
            <person name="Wingfield M.J."/>
            <person name="Xiong C."/>
            <person name="Yue Q."/>
            <person name="Zhang X."/>
        </authorList>
    </citation>
    <scope>NUCLEOTIDE SEQUENCE [LARGE SCALE GENOMIC DNA]</scope>
    <source>
        <strain evidence="1 2">BP 5553</strain>
    </source>
</reference>
<keyword evidence="2" id="KW-1185">Reference proteome</keyword>
<dbReference type="OrthoDB" id="3335918at2759"/>
<evidence type="ECO:0000313" key="2">
    <source>
        <dbReference type="Proteomes" id="UP000254866"/>
    </source>
</evidence>
<protein>
    <recommendedName>
        <fullName evidence="3">SIMPL domain-containing protein</fullName>
    </recommendedName>
</protein>
<sequence>MTRFEMTLNGTGTAIHVAERAILFLHAQSEQLPTPAEASAAATASANALRDMIAPYCPQDEATGHTVPGAAVSHYSMTTLDTSSHQHRSKTGSLTVLYSARAEFSIKFHDFAILNKIATRASAMEHVKVSRVDWALTDETSDAIKGGARKRAAEDAIQRAWDYAEVFGKIPPAELEARVLPVRVTEQSFYSKSTRPQLHYGKGMRGSKTGREELQFEPEDVKLEATVTANFVVEI</sequence>
<proteinExistence type="predicted"/>
<comment type="caution">
    <text evidence="1">The sequence shown here is derived from an EMBL/GenBank/DDBJ whole genome shotgun (WGS) entry which is preliminary data.</text>
</comment>
<dbReference type="Pfam" id="PF04402">
    <property type="entry name" value="SIMPL"/>
    <property type="match status" value="1"/>
</dbReference>
<dbReference type="Gene3D" id="3.30.70.2970">
    <property type="entry name" value="Protein of unknown function (DUF541), domain 2"/>
    <property type="match status" value="1"/>
</dbReference>
<accession>A0A370U1Q6</accession>
<name>A0A370U1Q6_9HELO</name>
<dbReference type="EMBL" id="NPIC01000001">
    <property type="protein sequence ID" value="RDL41695.1"/>
    <property type="molecule type" value="Genomic_DNA"/>
</dbReference>
<dbReference type="RefSeq" id="XP_031874351.1">
    <property type="nucleotide sequence ID" value="XM_032010297.1"/>
</dbReference>